<feature type="transmembrane region" description="Helical" evidence="1">
    <location>
        <begin position="304"/>
        <end position="320"/>
    </location>
</feature>
<keyword evidence="1" id="KW-0812">Transmembrane</keyword>
<feature type="transmembrane region" description="Helical" evidence="1">
    <location>
        <begin position="327"/>
        <end position="346"/>
    </location>
</feature>
<feature type="non-terminal residue" evidence="2">
    <location>
        <position position="356"/>
    </location>
</feature>
<evidence type="ECO:0000313" key="2">
    <source>
        <dbReference type="EMBL" id="PIP53161.1"/>
    </source>
</evidence>
<organism evidence="2 3">
    <name type="scientific">Candidatus Beckwithbacteria bacterium CG23_combo_of_CG06-09_8_20_14_all_34_8</name>
    <dbReference type="NCBI Taxonomy" id="1974497"/>
    <lineage>
        <taxon>Bacteria</taxon>
        <taxon>Candidatus Beckwithiibacteriota</taxon>
    </lineage>
</organism>
<feature type="transmembrane region" description="Helical" evidence="1">
    <location>
        <begin position="7"/>
        <end position="25"/>
    </location>
</feature>
<evidence type="ECO:0000256" key="1">
    <source>
        <dbReference type="SAM" id="Phobius"/>
    </source>
</evidence>
<dbReference type="AlphaFoldDB" id="A0A2H0B6B5"/>
<dbReference type="Proteomes" id="UP000229459">
    <property type="component" value="Unassembled WGS sequence"/>
</dbReference>
<keyword evidence="1" id="KW-1133">Transmembrane helix</keyword>
<accession>A0A2H0B6B5</accession>
<name>A0A2H0B6B5_9BACT</name>
<sequence length="356" mass="40679">MHLFKFNLKSIVVYLSLALSSFIIYKSYNFRDHGKIFEVFIPLKTYLFPVIFFLLIISPIIFWLYQQLLLGRIFKLRLGWVLLIYIFMITLLVLIKAFTSQLISIKEIPLAFLILESRILLIFLYLGIHTAVWYLVGKKIITLMKLNNSFSKVSQILTSILLGLVIFTFGLLILSLLGLLTGMPIIIWLLIMGIFGSSQIRELLSIGKYKIHLSGKIPFNSVIFWMLVISGFQSILSFSILLAPAPMAFDSLSYYFNLAKELGTSGRFVLGQYSMPIELLYGSGFALTRFLGMGNIAELITMHWVWWVGIFGFVSLYYLGCKFSNKYVGILAAATFYTMPLIGFYMSTEPKSEIFV</sequence>
<feature type="transmembrane region" description="Helical" evidence="1">
    <location>
        <begin position="185"/>
        <end position="204"/>
    </location>
</feature>
<protein>
    <submittedName>
        <fullName evidence="2">Uncharacterized protein</fullName>
    </submittedName>
</protein>
<feature type="transmembrane region" description="Helical" evidence="1">
    <location>
        <begin position="45"/>
        <end position="65"/>
    </location>
</feature>
<feature type="transmembrane region" description="Helical" evidence="1">
    <location>
        <begin position="77"/>
        <end position="98"/>
    </location>
</feature>
<evidence type="ECO:0000313" key="3">
    <source>
        <dbReference type="Proteomes" id="UP000229459"/>
    </source>
</evidence>
<keyword evidence="1" id="KW-0472">Membrane</keyword>
<feature type="transmembrane region" description="Helical" evidence="1">
    <location>
        <begin position="110"/>
        <end position="136"/>
    </location>
</feature>
<dbReference type="EMBL" id="PCSR01000058">
    <property type="protein sequence ID" value="PIP53161.1"/>
    <property type="molecule type" value="Genomic_DNA"/>
</dbReference>
<feature type="transmembrane region" description="Helical" evidence="1">
    <location>
        <begin position="156"/>
        <end position="179"/>
    </location>
</feature>
<reference evidence="2 3" key="1">
    <citation type="submission" date="2017-09" db="EMBL/GenBank/DDBJ databases">
        <title>Depth-based differentiation of microbial function through sediment-hosted aquifers and enrichment of novel symbionts in the deep terrestrial subsurface.</title>
        <authorList>
            <person name="Probst A.J."/>
            <person name="Ladd B."/>
            <person name="Jarett J.K."/>
            <person name="Geller-Mcgrath D.E."/>
            <person name="Sieber C.M."/>
            <person name="Emerson J.B."/>
            <person name="Anantharaman K."/>
            <person name="Thomas B.C."/>
            <person name="Malmstrom R."/>
            <person name="Stieglmeier M."/>
            <person name="Klingl A."/>
            <person name="Woyke T."/>
            <person name="Ryan C.M."/>
            <person name="Banfield J.F."/>
        </authorList>
    </citation>
    <scope>NUCLEOTIDE SEQUENCE [LARGE SCALE GENOMIC DNA]</scope>
    <source>
        <strain evidence="2">CG23_combo_of_CG06-09_8_20_14_all_34_8</strain>
    </source>
</reference>
<proteinExistence type="predicted"/>
<gene>
    <name evidence="2" type="ORF">COX08_02515</name>
</gene>
<feature type="transmembrane region" description="Helical" evidence="1">
    <location>
        <begin position="224"/>
        <end position="245"/>
    </location>
</feature>
<comment type="caution">
    <text evidence="2">The sequence shown here is derived from an EMBL/GenBank/DDBJ whole genome shotgun (WGS) entry which is preliminary data.</text>
</comment>